<keyword evidence="2" id="KW-1185">Reference proteome</keyword>
<proteinExistence type="predicted"/>
<protein>
    <recommendedName>
        <fullName evidence="3">Competence/damage-inducible domain protein</fullName>
    </recommendedName>
</protein>
<dbReference type="RefSeq" id="WP_012109218.1">
    <property type="nucleotide sequence ID" value="NC_009714.1"/>
</dbReference>
<accession>A7I324</accession>
<reference evidence="2" key="1">
    <citation type="submission" date="2007-07" db="EMBL/GenBank/DDBJ databases">
        <title>Complete genome sequence of Campylobacter hominis ATCC BAA-381, a commensal isolated from the human gastrointestinal tract.</title>
        <authorList>
            <person name="Fouts D.E."/>
            <person name="Mongodin E.F."/>
            <person name="Puiu D."/>
            <person name="Sebastian Y."/>
            <person name="Miller W.G."/>
            <person name="Mandrell R.E."/>
            <person name="Nelson K.E."/>
        </authorList>
    </citation>
    <scope>NUCLEOTIDE SEQUENCE [LARGE SCALE GENOMIC DNA]</scope>
    <source>
        <strain evidence="2">ATCC BAA-381 / LMG 19568 / NCTC 13146 / CH001A</strain>
    </source>
</reference>
<dbReference type="AlphaFoldDB" id="A7I324"/>
<dbReference type="HOGENOM" id="CLU_103381_0_0_7"/>
<evidence type="ECO:0000313" key="1">
    <source>
        <dbReference type="EMBL" id="ABS52318.1"/>
    </source>
</evidence>
<dbReference type="InterPro" id="IPR007463">
    <property type="entry name" value="DUF507"/>
</dbReference>
<dbReference type="STRING" id="360107.CHAB381_1366"/>
<dbReference type="Pfam" id="PF04368">
    <property type="entry name" value="DUF507"/>
    <property type="match status" value="1"/>
</dbReference>
<gene>
    <name evidence="1" type="ordered locus">CHAB381_1366</name>
</gene>
<dbReference type="KEGG" id="cha:CHAB381_1366"/>
<name>A7I324_CAMHC</name>
<dbReference type="EMBL" id="CP000776">
    <property type="protein sequence ID" value="ABS52318.1"/>
    <property type="molecule type" value="Genomic_DNA"/>
</dbReference>
<dbReference type="Proteomes" id="UP000002407">
    <property type="component" value="Chromosome"/>
</dbReference>
<dbReference type="eggNOG" id="COG2952">
    <property type="taxonomic scope" value="Bacteria"/>
</dbReference>
<organism evidence="1 2">
    <name type="scientific">Campylobacter hominis (strain ATCC BAA-381 / DSM 21671 / CCUG 45161 / LMG 19568 / NCTC 13146 / CH001A)</name>
    <dbReference type="NCBI Taxonomy" id="360107"/>
    <lineage>
        <taxon>Bacteria</taxon>
        <taxon>Pseudomonadati</taxon>
        <taxon>Campylobacterota</taxon>
        <taxon>Epsilonproteobacteria</taxon>
        <taxon>Campylobacterales</taxon>
        <taxon>Campylobacteraceae</taxon>
        <taxon>Campylobacter</taxon>
    </lineage>
</organism>
<sequence length="183" mass="21519">MRVKMPHVKYIAHKIALDILNSGFVKLTGGLESIAKVANDILVEDLQKERALDERANEIMEKNIDDIDAMAVDKRNMFLLIKKRLADDARFYLNYEDRYSNISHEILESIWKNGLVDYNVSENKVKNIIYLSIENYLKNFGKIEDDVMDKMDTLKRKLIPGTEEYDMVFEKLYEEELKKRGMF</sequence>
<dbReference type="OrthoDB" id="13157at2"/>
<evidence type="ECO:0000313" key="2">
    <source>
        <dbReference type="Proteomes" id="UP000002407"/>
    </source>
</evidence>
<evidence type="ECO:0008006" key="3">
    <source>
        <dbReference type="Google" id="ProtNLM"/>
    </source>
</evidence>